<dbReference type="UniPathway" id="UPA00378"/>
<comment type="similarity">
    <text evidence="5">Belongs to the STT3 family.</text>
</comment>
<keyword evidence="11 14" id="KW-1133">Transmembrane helix</keyword>
<keyword evidence="12 14" id="KW-0472">Membrane</keyword>
<gene>
    <name evidence="16" type="ORF">MAIT1_01562</name>
</gene>
<evidence type="ECO:0000256" key="10">
    <source>
        <dbReference type="ARBA" id="ARBA00022842"/>
    </source>
</evidence>
<keyword evidence="10" id="KW-0460">Magnesium</keyword>
<evidence type="ECO:0000256" key="3">
    <source>
        <dbReference type="ARBA" id="ARBA00004127"/>
    </source>
</evidence>
<keyword evidence="13" id="KW-0464">Manganese</keyword>
<dbReference type="AlphaFoldDB" id="A0A1Y2K1L2"/>
<name>A0A1Y2K1L2_9PROT</name>
<dbReference type="OrthoDB" id="7872854at2"/>
<evidence type="ECO:0000256" key="9">
    <source>
        <dbReference type="ARBA" id="ARBA00022723"/>
    </source>
</evidence>
<comment type="pathway">
    <text evidence="4">Protein modification; protein glycosylation.</text>
</comment>
<reference evidence="16 17" key="1">
    <citation type="journal article" date="2016" name="BMC Genomics">
        <title>Combined genomic and structural analyses of a cultured magnetotactic bacterium reveals its niche adaptation to a dynamic environment.</title>
        <authorList>
            <person name="Araujo A.C."/>
            <person name="Morillo V."/>
            <person name="Cypriano J."/>
            <person name="Teixeira L.C."/>
            <person name="Leao P."/>
            <person name="Lyra S."/>
            <person name="Almeida L.G."/>
            <person name="Bazylinski D.A."/>
            <person name="Vasconcellos A.T."/>
            <person name="Abreu F."/>
            <person name="Lins U."/>
        </authorList>
    </citation>
    <scope>NUCLEOTIDE SEQUENCE [LARGE SCALE GENOMIC DNA]</scope>
    <source>
        <strain evidence="16 17">IT-1</strain>
    </source>
</reference>
<evidence type="ECO:0000313" key="16">
    <source>
        <dbReference type="EMBL" id="OSM01567.1"/>
    </source>
</evidence>
<evidence type="ECO:0000256" key="12">
    <source>
        <dbReference type="ARBA" id="ARBA00023136"/>
    </source>
</evidence>
<evidence type="ECO:0000256" key="13">
    <source>
        <dbReference type="ARBA" id="ARBA00023211"/>
    </source>
</evidence>
<feature type="transmembrane region" description="Helical" evidence="14">
    <location>
        <begin position="183"/>
        <end position="209"/>
    </location>
</feature>
<keyword evidence="8 14" id="KW-0812">Transmembrane</keyword>
<feature type="transmembrane region" description="Helical" evidence="14">
    <location>
        <begin position="307"/>
        <end position="323"/>
    </location>
</feature>
<dbReference type="GO" id="GO:0004576">
    <property type="term" value="F:oligosaccharyl transferase activity"/>
    <property type="evidence" value="ECO:0007669"/>
    <property type="project" value="InterPro"/>
</dbReference>
<evidence type="ECO:0000256" key="5">
    <source>
        <dbReference type="ARBA" id="ARBA00010810"/>
    </source>
</evidence>
<evidence type="ECO:0000259" key="15">
    <source>
        <dbReference type="Pfam" id="PF02516"/>
    </source>
</evidence>
<keyword evidence="9" id="KW-0479">Metal-binding</keyword>
<dbReference type="GO" id="GO:0046872">
    <property type="term" value="F:metal ion binding"/>
    <property type="evidence" value="ECO:0007669"/>
    <property type="project" value="UniProtKB-KW"/>
</dbReference>
<dbReference type="Gene3D" id="3.40.1380.40">
    <property type="match status" value="1"/>
</dbReference>
<evidence type="ECO:0000256" key="4">
    <source>
        <dbReference type="ARBA" id="ARBA00004922"/>
    </source>
</evidence>
<evidence type="ECO:0000256" key="14">
    <source>
        <dbReference type="SAM" id="Phobius"/>
    </source>
</evidence>
<evidence type="ECO:0000256" key="7">
    <source>
        <dbReference type="ARBA" id="ARBA00022679"/>
    </source>
</evidence>
<comment type="cofactor">
    <cofactor evidence="1">
        <name>Mn(2+)</name>
        <dbReference type="ChEBI" id="CHEBI:29035"/>
    </cofactor>
</comment>
<dbReference type="PANTHER" id="PTHR13872">
    <property type="entry name" value="DOLICHYL-DIPHOSPHOOLIGOSACCHARIDE--PROTEIN GLYCOSYLTRANSFERASE SUBUNIT"/>
    <property type="match status" value="1"/>
</dbReference>
<evidence type="ECO:0000256" key="2">
    <source>
        <dbReference type="ARBA" id="ARBA00001946"/>
    </source>
</evidence>
<comment type="cofactor">
    <cofactor evidence="2">
        <name>Mg(2+)</name>
        <dbReference type="ChEBI" id="CHEBI:18420"/>
    </cofactor>
</comment>
<dbReference type="InterPro" id="IPR048307">
    <property type="entry name" value="STT3_N"/>
</dbReference>
<keyword evidence="6" id="KW-0328">Glycosyltransferase</keyword>
<dbReference type="InterPro" id="IPR003674">
    <property type="entry name" value="Oligo_trans_STT3"/>
</dbReference>
<keyword evidence="7 16" id="KW-0808">Transferase</keyword>
<comment type="caution">
    <text evidence="16">The sequence shown here is derived from an EMBL/GenBank/DDBJ whole genome shotgun (WGS) entry which is preliminary data.</text>
</comment>
<dbReference type="PANTHER" id="PTHR13872:SF1">
    <property type="entry name" value="DOLICHYL-DIPHOSPHOOLIGOSACCHARIDE--PROTEIN GLYCOSYLTRANSFERASE SUBUNIT STT3B"/>
    <property type="match status" value="1"/>
</dbReference>
<evidence type="ECO:0000256" key="11">
    <source>
        <dbReference type="ARBA" id="ARBA00022989"/>
    </source>
</evidence>
<comment type="subcellular location">
    <subcellularLocation>
        <location evidence="3">Endomembrane system</location>
        <topology evidence="3">Multi-pass membrane protein</topology>
    </subcellularLocation>
</comment>
<dbReference type="Pfam" id="PF02516">
    <property type="entry name" value="STT3"/>
    <property type="match status" value="1"/>
</dbReference>
<feature type="transmembrane region" description="Helical" evidence="14">
    <location>
        <begin position="221"/>
        <end position="238"/>
    </location>
</feature>
<keyword evidence="17" id="KW-1185">Reference proteome</keyword>
<dbReference type="GO" id="GO:0012505">
    <property type="term" value="C:endomembrane system"/>
    <property type="evidence" value="ECO:0007669"/>
    <property type="project" value="UniProtKB-SubCell"/>
</dbReference>
<dbReference type="EMBL" id="LVJN01000020">
    <property type="protein sequence ID" value="OSM01567.1"/>
    <property type="molecule type" value="Genomic_DNA"/>
</dbReference>
<evidence type="ECO:0000256" key="6">
    <source>
        <dbReference type="ARBA" id="ARBA00022676"/>
    </source>
</evidence>
<dbReference type="GO" id="GO:0016020">
    <property type="term" value="C:membrane"/>
    <property type="evidence" value="ECO:0007669"/>
    <property type="project" value="InterPro"/>
</dbReference>
<accession>A0A1Y2K1L2</accession>
<dbReference type="RefSeq" id="WP_085443448.1">
    <property type="nucleotide sequence ID" value="NZ_LVJN01000020.1"/>
</dbReference>
<feature type="transmembrane region" description="Helical" evidence="14">
    <location>
        <begin position="278"/>
        <end position="300"/>
    </location>
</feature>
<organism evidence="16 17">
    <name type="scientific">Magnetofaba australis IT-1</name>
    <dbReference type="NCBI Taxonomy" id="1434232"/>
    <lineage>
        <taxon>Bacteria</taxon>
        <taxon>Pseudomonadati</taxon>
        <taxon>Pseudomonadota</taxon>
        <taxon>Magnetococcia</taxon>
        <taxon>Magnetococcales</taxon>
        <taxon>Magnetococcaceae</taxon>
        <taxon>Magnetofaba</taxon>
    </lineage>
</organism>
<sequence length="679" mass="73536">MALLLGIVAFGVIMRLWDAPHLALPTEQTHLHGEPIIHAADGYYLLDLAQALREGDYPGGLEASGPPLTIPAPTVAPLSAHLLNLLSSALDIPLMRAGFLLPALLGPLLAIPLFLWGRALGGSLWLAAGGALLGMEAPRTFMRSGLGWLDTDPLNGALLLGLALTLFQFVQRRHARALIVALILYWLFLWWWPNAALAVTGALLLFMLAAWRNDRRQWRRLGGAALIALLGATPWLPAPAHLLGETAQLIQLITQSHAADIPPAAAGIAEFFPPDAELLLYGTVGHPLLLGLGAVGAVGLLITRRRAALYLLPWVTLGMWGAVGSQRLLIFTAPLLGFGLAALLEFFWRRWGHASPRGAGVGLAVALLLCAAIEHEHLLRVARAPTFDARELAAWEQVAHHTPPDALIWSWWDIGHALRHMSRRAVAADNHVHDADAGGRLTALARPLYHADPQTAARFMRFYAHNGYAAIDAWRKALNGELAATFALLEQSLRAGPPDAAALLTQAGLDAGEWTPRLFPQTSRPLYLLIRDSLAWNPDAWQRRYATWDFAAQAFGQGKGMVVANVTPQGQSWRGGGWLFDLSRGELQVNGGGAPLSTSVVISARHAPQVKRFGADGPAVMLDAARHRALVLPAAEMDELTRRLFFLNDGGGAFELAHRAPGSYQLWRVIPESDTTHSR</sequence>
<dbReference type="STRING" id="1434232.MAIT1_01562"/>
<feature type="domain" description="Oligosaccharyl transferase STT3 N-terminal" evidence="15">
    <location>
        <begin position="31"/>
        <end position="205"/>
    </location>
</feature>
<evidence type="ECO:0000256" key="8">
    <source>
        <dbReference type="ARBA" id="ARBA00022692"/>
    </source>
</evidence>
<feature type="transmembrane region" description="Helical" evidence="14">
    <location>
        <begin position="154"/>
        <end position="171"/>
    </location>
</feature>
<dbReference type="Proteomes" id="UP000194003">
    <property type="component" value="Unassembled WGS sequence"/>
</dbReference>
<evidence type="ECO:0000256" key="1">
    <source>
        <dbReference type="ARBA" id="ARBA00001936"/>
    </source>
</evidence>
<evidence type="ECO:0000313" key="17">
    <source>
        <dbReference type="Proteomes" id="UP000194003"/>
    </source>
</evidence>
<proteinExistence type="inferred from homology"/>
<protein>
    <submittedName>
        <fullName evidence="16">Putative oligosaccharyl transferase STT3 subunit</fullName>
    </submittedName>
</protein>